<dbReference type="Pfam" id="PF13585">
    <property type="entry name" value="CHU_C"/>
    <property type="match status" value="1"/>
</dbReference>
<name>A0A9D9HEK9_9BACT</name>
<evidence type="ECO:0000256" key="1">
    <source>
        <dbReference type="SAM" id="MobiDB-lite"/>
    </source>
</evidence>
<reference evidence="4" key="1">
    <citation type="submission" date="2020-10" db="EMBL/GenBank/DDBJ databases">
        <authorList>
            <person name="Gilroy R."/>
        </authorList>
    </citation>
    <scope>NUCLEOTIDE SEQUENCE</scope>
    <source>
        <strain evidence="4">D3-1215</strain>
    </source>
</reference>
<dbReference type="Proteomes" id="UP000823637">
    <property type="component" value="Unassembled WGS sequence"/>
</dbReference>
<dbReference type="InterPro" id="IPR026341">
    <property type="entry name" value="T9SS_type_B"/>
</dbReference>
<dbReference type="InterPro" id="IPR007110">
    <property type="entry name" value="Ig-like_dom"/>
</dbReference>
<organism evidence="4 5">
    <name type="scientific">Candidatus Enterocola intestinipullorum</name>
    <dbReference type="NCBI Taxonomy" id="2840783"/>
    <lineage>
        <taxon>Bacteria</taxon>
        <taxon>Pseudomonadati</taxon>
        <taxon>Bacteroidota</taxon>
        <taxon>Bacteroidia</taxon>
        <taxon>Bacteroidales</taxon>
        <taxon>Candidatus Enterocola</taxon>
    </lineage>
</organism>
<gene>
    <name evidence="4" type="ORF">IAC32_05820</name>
</gene>
<proteinExistence type="predicted"/>
<evidence type="ECO:0000256" key="2">
    <source>
        <dbReference type="SAM" id="SignalP"/>
    </source>
</evidence>
<evidence type="ECO:0000313" key="4">
    <source>
        <dbReference type="EMBL" id="MBO8447243.1"/>
    </source>
</evidence>
<feature type="compositionally biased region" description="Acidic residues" evidence="1">
    <location>
        <begin position="808"/>
        <end position="854"/>
    </location>
</feature>
<reference evidence="4" key="2">
    <citation type="journal article" date="2021" name="PeerJ">
        <title>Extensive microbial diversity within the chicken gut microbiome revealed by metagenomics and culture.</title>
        <authorList>
            <person name="Gilroy R."/>
            <person name="Ravi A."/>
            <person name="Getino M."/>
            <person name="Pursley I."/>
            <person name="Horton D.L."/>
            <person name="Alikhan N.F."/>
            <person name="Baker D."/>
            <person name="Gharbi K."/>
            <person name="Hall N."/>
            <person name="Watson M."/>
            <person name="Adriaenssens E.M."/>
            <person name="Foster-Nyarko E."/>
            <person name="Jarju S."/>
            <person name="Secka A."/>
            <person name="Antonio M."/>
            <person name="Oren A."/>
            <person name="Chaudhuri R.R."/>
            <person name="La Ragione R."/>
            <person name="Hildebrand F."/>
            <person name="Pallen M.J."/>
        </authorList>
    </citation>
    <scope>NUCLEOTIDE SEQUENCE</scope>
    <source>
        <strain evidence="4">D3-1215</strain>
    </source>
</reference>
<comment type="caution">
    <text evidence="4">The sequence shown here is derived from an EMBL/GenBank/DDBJ whole genome shotgun (WGS) entry which is preliminary data.</text>
</comment>
<accession>A0A9D9HEK9</accession>
<evidence type="ECO:0000313" key="5">
    <source>
        <dbReference type="Proteomes" id="UP000823637"/>
    </source>
</evidence>
<feature type="chain" id="PRO_5038911423" evidence="2">
    <location>
        <begin position="22"/>
        <end position="956"/>
    </location>
</feature>
<feature type="signal peptide" evidence="2">
    <location>
        <begin position="1"/>
        <end position="21"/>
    </location>
</feature>
<dbReference type="NCBIfam" id="TIGR04131">
    <property type="entry name" value="Bac_Flav_CTERM"/>
    <property type="match status" value="1"/>
</dbReference>
<dbReference type="EMBL" id="JADIMR010000088">
    <property type="protein sequence ID" value="MBO8447243.1"/>
    <property type="molecule type" value="Genomic_DNA"/>
</dbReference>
<feature type="domain" description="Ig-like" evidence="3">
    <location>
        <begin position="727"/>
        <end position="807"/>
    </location>
</feature>
<dbReference type="PROSITE" id="PS50835">
    <property type="entry name" value="IG_LIKE"/>
    <property type="match status" value="1"/>
</dbReference>
<keyword evidence="2" id="KW-0732">Signal</keyword>
<protein>
    <submittedName>
        <fullName evidence="4">T9SS type B sorting domain-containing protein</fullName>
    </submittedName>
</protein>
<sequence length="956" mass="105608">MSDLRTSILLLSCIVSMPVLGQDAPEILVNTPQAVRTATGECTTSLVAGTNFSSSTIEGAYSYDISDISYVEPVGNSISLSGDLAYSDDFGNFHADQSQGNYAIVSNPNVLNADYTQIYDNVNRLVVALGENPSGREYVMFTYKLQNLKPGTDVRLTFNADFLNQGCTPEDGILSQTDFLIKANSGTQGSGTQGFGPLWFEPNRQPDGSYEFVFEDLLASTLNISFIARYFRPCDAVAFSNINIYGCMSAGIRTNDNSNIACEGGFVNLMAEGFDGLEGDFVWQYATAPRGPWETLPFNDDVIMAEVVMGSNYFKVIRGNMMAEIEIMGTVCCAEDNMQEVIFHEDFGTTAVRTNNERIDAIGYYTYAPTGKVGDNHYCIVSNLDQAEPGSCAWPGADGSKTDHTGNENGAFLVINAGDLQNKFYERSIGSEFCEDTYYSISMYAANLNTGSWAPPEFTFAVVEAESGDVLDFWHTGEILDYSEDGLPLKWHRYGFAFKPDTDSELLLQIFSTSREIQGNDFAIDDIVVTTCKPEVRLYADYENGKIDAIGECNRPVKLTAVPSGNITSIIPQPYYLWQISEDGETWMNYVEGENLTETTCAPRKGRPWVFRVIVSKSAEIAHEVADGNDVDFCGVYIITNTATIRCEENECTDIEKPLLGQEKYVYCSGAGIPEAEITVPDDCVLAWYEDEYLLNPVSEDPDFLPEVPGTYYIVAKPAGTECVSEPVRIDIAEVPLPPVSILPDNNATVLTCEVQAINLTAVAGNVDFYWPHNGALTSEVMVEEAGTYTVEVQDLDTGCENSASIEITDERDDCEPEEPEEPDNPDEPEDPDNPDEPEGPVNPDEPEDPENPEEPANPGFDEDNNDNVSDIRVPIYFTPNGDGMNDLWEIGNIGSYPDAVILIYDRFTRLLRRYTGNDKGWDGTYNGHPMPMDDYWYIIAHPQLGTRSGHFTLKR</sequence>
<feature type="region of interest" description="Disordered" evidence="1">
    <location>
        <begin position="806"/>
        <end position="869"/>
    </location>
</feature>
<evidence type="ECO:0000259" key="3">
    <source>
        <dbReference type="PROSITE" id="PS50835"/>
    </source>
</evidence>
<dbReference type="AlphaFoldDB" id="A0A9D9HEK9"/>